<dbReference type="HOGENOM" id="CLU_2513938_0_0_1"/>
<dbReference type="EMBL" id="AYSA01000680">
    <property type="protein sequence ID" value="ESZ90179.1"/>
    <property type="molecule type" value="Genomic_DNA"/>
</dbReference>
<reference evidence="2" key="1">
    <citation type="journal article" date="2014" name="Genome Announc.">
        <title>Draft genome sequence of Sclerotinia borealis, a psychrophilic plant pathogenic fungus.</title>
        <authorList>
            <person name="Mardanov A.V."/>
            <person name="Beletsky A.V."/>
            <person name="Kadnikov V.V."/>
            <person name="Ignatov A.N."/>
            <person name="Ravin N.V."/>
        </authorList>
    </citation>
    <scope>NUCLEOTIDE SEQUENCE [LARGE SCALE GENOMIC DNA]</scope>
    <source>
        <strain evidence="2">F-4128</strain>
    </source>
</reference>
<dbReference type="AlphaFoldDB" id="W9C5J1"/>
<dbReference type="Proteomes" id="UP000019487">
    <property type="component" value="Unassembled WGS sequence"/>
</dbReference>
<name>W9C5J1_SCLBF</name>
<protein>
    <submittedName>
        <fullName evidence="2">Uncharacterized protein</fullName>
    </submittedName>
</protein>
<feature type="signal peptide" evidence="1">
    <location>
        <begin position="1"/>
        <end position="26"/>
    </location>
</feature>
<feature type="chain" id="PRO_5004918089" evidence="1">
    <location>
        <begin position="27"/>
        <end position="85"/>
    </location>
</feature>
<accession>W9C5J1</accession>
<proteinExistence type="predicted"/>
<organism evidence="2 3">
    <name type="scientific">Sclerotinia borealis (strain F-4128)</name>
    <dbReference type="NCBI Taxonomy" id="1432307"/>
    <lineage>
        <taxon>Eukaryota</taxon>
        <taxon>Fungi</taxon>
        <taxon>Dikarya</taxon>
        <taxon>Ascomycota</taxon>
        <taxon>Pezizomycotina</taxon>
        <taxon>Leotiomycetes</taxon>
        <taxon>Helotiales</taxon>
        <taxon>Sclerotiniaceae</taxon>
        <taxon>Sclerotinia</taxon>
    </lineage>
</organism>
<keyword evidence="3" id="KW-1185">Reference proteome</keyword>
<evidence type="ECO:0000313" key="2">
    <source>
        <dbReference type="EMBL" id="ESZ90179.1"/>
    </source>
</evidence>
<comment type="caution">
    <text evidence="2">The sequence shown here is derived from an EMBL/GenBank/DDBJ whole genome shotgun (WGS) entry which is preliminary data.</text>
</comment>
<gene>
    <name evidence="2" type="ORF">SBOR_9432</name>
</gene>
<sequence length="85" mass="9094">MTLTRSNNLIISFILVALSLITVTKGQLSTSTYSTEITVVPVYATPTNFLADASARDATYTISTVIAHSTHTGTFRQNPNVSISS</sequence>
<evidence type="ECO:0000313" key="3">
    <source>
        <dbReference type="Proteomes" id="UP000019487"/>
    </source>
</evidence>
<keyword evidence="1" id="KW-0732">Signal</keyword>
<evidence type="ECO:0000256" key="1">
    <source>
        <dbReference type="SAM" id="SignalP"/>
    </source>
</evidence>